<proteinExistence type="predicted"/>
<dbReference type="EMBL" id="CM056742">
    <property type="protein sequence ID" value="KAJ8677264.1"/>
    <property type="molecule type" value="Genomic_DNA"/>
</dbReference>
<evidence type="ECO:0000313" key="2">
    <source>
        <dbReference type="Proteomes" id="UP001239111"/>
    </source>
</evidence>
<dbReference type="Proteomes" id="UP001239111">
    <property type="component" value="Chromosome 2"/>
</dbReference>
<sequence>MASPTINGIVEVQEGHPGPKAAVINWCCKCHGIIVWKQQQGSAIVLARIRDFPADHRLSLAISAAVTSQQRYPSAHHSSPASSRSTSRLERGLLLLSNSPARARTPRWWG</sequence>
<evidence type="ECO:0000313" key="1">
    <source>
        <dbReference type="EMBL" id="KAJ8677264.1"/>
    </source>
</evidence>
<reference evidence="1" key="1">
    <citation type="submission" date="2023-04" db="EMBL/GenBank/DDBJ databases">
        <title>A chromosome-level genome assembly of the parasitoid wasp Eretmocerus hayati.</title>
        <authorList>
            <person name="Zhong Y."/>
            <person name="Liu S."/>
            <person name="Liu Y."/>
        </authorList>
    </citation>
    <scope>NUCLEOTIDE SEQUENCE</scope>
    <source>
        <strain evidence="1">ZJU_SS_LIU_2023</strain>
    </source>
</reference>
<protein>
    <submittedName>
        <fullName evidence="1">Uncharacterized protein</fullName>
    </submittedName>
</protein>
<organism evidence="1 2">
    <name type="scientific">Eretmocerus hayati</name>
    <dbReference type="NCBI Taxonomy" id="131215"/>
    <lineage>
        <taxon>Eukaryota</taxon>
        <taxon>Metazoa</taxon>
        <taxon>Ecdysozoa</taxon>
        <taxon>Arthropoda</taxon>
        <taxon>Hexapoda</taxon>
        <taxon>Insecta</taxon>
        <taxon>Pterygota</taxon>
        <taxon>Neoptera</taxon>
        <taxon>Endopterygota</taxon>
        <taxon>Hymenoptera</taxon>
        <taxon>Apocrita</taxon>
        <taxon>Proctotrupomorpha</taxon>
        <taxon>Chalcidoidea</taxon>
        <taxon>Aphelinidae</taxon>
        <taxon>Aphelininae</taxon>
        <taxon>Eretmocerus</taxon>
    </lineage>
</organism>
<comment type="caution">
    <text evidence="1">The sequence shown here is derived from an EMBL/GenBank/DDBJ whole genome shotgun (WGS) entry which is preliminary data.</text>
</comment>
<keyword evidence="2" id="KW-1185">Reference proteome</keyword>
<name>A0ACC2P1Q7_9HYME</name>
<gene>
    <name evidence="1" type="ORF">QAD02_013051</name>
</gene>
<accession>A0ACC2P1Q7</accession>